<gene>
    <name evidence="1" type="ORF">Nepgr_008577</name>
</gene>
<evidence type="ECO:0000313" key="1">
    <source>
        <dbReference type="EMBL" id="GMH06737.1"/>
    </source>
</evidence>
<dbReference type="EMBL" id="BSYO01000006">
    <property type="protein sequence ID" value="GMH06737.1"/>
    <property type="molecule type" value="Genomic_DNA"/>
</dbReference>
<proteinExistence type="predicted"/>
<name>A0AAD3S9S2_NEPGR</name>
<reference evidence="1" key="1">
    <citation type="submission" date="2023-05" db="EMBL/GenBank/DDBJ databases">
        <title>Nepenthes gracilis genome sequencing.</title>
        <authorList>
            <person name="Fukushima K."/>
        </authorList>
    </citation>
    <scope>NUCLEOTIDE SEQUENCE</scope>
    <source>
        <strain evidence="1">SING2019-196</strain>
    </source>
</reference>
<keyword evidence="2" id="KW-1185">Reference proteome</keyword>
<sequence>MPWKKRLIVGSDIGVSLHIGSQKLEWAHSLLGATRTRLASAFDEDFRESKGKEENGTSFGLKETSSEAKVYMLSSAPQKMVATSCFSSGVGSRLSIAML</sequence>
<protein>
    <submittedName>
        <fullName evidence="1">Uncharacterized protein</fullName>
    </submittedName>
</protein>
<organism evidence="1 2">
    <name type="scientific">Nepenthes gracilis</name>
    <name type="common">Slender pitcher plant</name>
    <dbReference type="NCBI Taxonomy" id="150966"/>
    <lineage>
        <taxon>Eukaryota</taxon>
        <taxon>Viridiplantae</taxon>
        <taxon>Streptophyta</taxon>
        <taxon>Embryophyta</taxon>
        <taxon>Tracheophyta</taxon>
        <taxon>Spermatophyta</taxon>
        <taxon>Magnoliopsida</taxon>
        <taxon>eudicotyledons</taxon>
        <taxon>Gunneridae</taxon>
        <taxon>Pentapetalae</taxon>
        <taxon>Caryophyllales</taxon>
        <taxon>Nepenthaceae</taxon>
        <taxon>Nepenthes</taxon>
    </lineage>
</organism>
<comment type="caution">
    <text evidence="1">The sequence shown here is derived from an EMBL/GenBank/DDBJ whole genome shotgun (WGS) entry which is preliminary data.</text>
</comment>
<accession>A0AAD3S9S2</accession>
<evidence type="ECO:0000313" key="2">
    <source>
        <dbReference type="Proteomes" id="UP001279734"/>
    </source>
</evidence>
<dbReference type="AlphaFoldDB" id="A0AAD3S9S2"/>
<dbReference type="Proteomes" id="UP001279734">
    <property type="component" value="Unassembled WGS sequence"/>
</dbReference>